<accession>A0A8C4QHP4</accession>
<evidence type="ECO:0000256" key="3">
    <source>
        <dbReference type="ARBA" id="ARBA00004236"/>
    </source>
</evidence>
<evidence type="ECO:0000256" key="10">
    <source>
        <dbReference type="ARBA" id="ARBA00023136"/>
    </source>
</evidence>
<dbReference type="GO" id="GO:0005789">
    <property type="term" value="C:endoplasmic reticulum membrane"/>
    <property type="evidence" value="ECO:0007669"/>
    <property type="project" value="UniProtKB-SubCell"/>
</dbReference>
<dbReference type="Ensembl" id="ENSEBUT00000016192.1">
    <property type="protein sequence ID" value="ENSEBUP00000015616.1"/>
    <property type="gene ID" value="ENSEBUG00000009833.1"/>
</dbReference>
<dbReference type="PANTHER" id="PTHR23085:SF16">
    <property type="entry name" value="GH28348P"/>
    <property type="match status" value="1"/>
</dbReference>
<dbReference type="InterPro" id="IPR017191">
    <property type="entry name" value="Junctophilin"/>
</dbReference>
<dbReference type="GeneTree" id="ENSGT00940000159411"/>
<sequence length="720" mass="77480">MSGGRFDFEDGGAYCGGWEDGRAHGHGLCTGPRSQGEFCGSWNHGFEVAGVYTWPSGNSYAGHWAQGKRHGLGVESKGRWEYRGEWTHGVKGRYGSRSSPASGAKYEGTWSAGVQDGYGTETYGDAGTYQGQWVGGMRQGYGVRQSIPYGLAAVVYSPMGTSLSSLRSEHANGSIPTSPTGEAASENTFKDPALTQAATPSAPLAVHCGFALTLRADSKASTGLSSGSSRSLSGSRRSLLDALPFRRSTSRTSLARSETPMSMESESSSMASEGAMSLPAGGHGSNATEEPVDATATEVYLGEWRSDRRTGLGMAERSDGFKYEGNWLGNHRHGYGRTTLPGNKIEEGKYRHNLLVSGSRRQRLIPMRARKVREKVARAVEAAQRAAVIARQKAEISASRSSHARAKAEAADAAAGTAQEACHLARMLAKDLCPDFHQLGLDYSHQRQLSSSERVTGVHSADDSEHHEHGRVDESFGTYRRGVTSDGSPNQSPKNTPPRRHAVLHPLMLAAAPAPPRPLQTTRELSPGWKEGHGQHVLWPKVSGHQIHDAEHYEAFHSYLVASVDGSQSQHELKSPAALIDAFSNFSSSTSSPVHPLPSVNPDISAPTILPAEDGRIEETKTVDLTANLVDSEKTPKNVVKEVTAEMMADENAKGLQKAVSWVEEALVEEDDVTTELETEEIIEEIVEYVNLDPDLHSVLVALVGLLVLGLAVLFVHILT</sequence>
<feature type="region of interest" description="Disordered" evidence="11">
    <location>
        <begin position="165"/>
        <end position="186"/>
    </location>
</feature>
<evidence type="ECO:0000256" key="5">
    <source>
        <dbReference type="ARBA" id="ARBA00022475"/>
    </source>
</evidence>
<dbReference type="PANTHER" id="PTHR23085">
    <property type="entry name" value="GH28348P"/>
    <property type="match status" value="1"/>
</dbReference>
<organism evidence="13 14">
    <name type="scientific">Eptatretus burgeri</name>
    <name type="common">Inshore hagfish</name>
    <dbReference type="NCBI Taxonomy" id="7764"/>
    <lineage>
        <taxon>Eukaryota</taxon>
        <taxon>Metazoa</taxon>
        <taxon>Chordata</taxon>
        <taxon>Craniata</taxon>
        <taxon>Vertebrata</taxon>
        <taxon>Cyclostomata</taxon>
        <taxon>Myxini</taxon>
        <taxon>Myxiniformes</taxon>
        <taxon>Myxinidae</taxon>
        <taxon>Eptatretinae</taxon>
        <taxon>Eptatretus</taxon>
    </lineage>
</organism>
<dbReference type="SMART" id="SM00698">
    <property type="entry name" value="MORN"/>
    <property type="match status" value="6"/>
</dbReference>
<keyword evidence="5" id="KW-1003">Cell membrane</keyword>
<evidence type="ECO:0000313" key="13">
    <source>
        <dbReference type="Ensembl" id="ENSEBUP00000015616.1"/>
    </source>
</evidence>
<dbReference type="InterPro" id="IPR003409">
    <property type="entry name" value="MORN"/>
</dbReference>
<keyword evidence="10 12" id="KW-0472">Membrane</keyword>
<feature type="compositionally biased region" description="Polar residues" evidence="11">
    <location>
        <begin position="485"/>
        <end position="494"/>
    </location>
</feature>
<dbReference type="GO" id="GO:0005886">
    <property type="term" value="C:plasma membrane"/>
    <property type="evidence" value="ECO:0007669"/>
    <property type="project" value="UniProtKB-SubCell"/>
</dbReference>
<dbReference type="Gene3D" id="2.20.110.10">
    <property type="entry name" value="Histone H3 K4-specific methyltransferase SET7/9 N-terminal domain"/>
    <property type="match status" value="2"/>
</dbReference>
<evidence type="ECO:0000256" key="9">
    <source>
        <dbReference type="ARBA" id="ARBA00022989"/>
    </source>
</evidence>
<evidence type="ECO:0000256" key="12">
    <source>
        <dbReference type="SAM" id="Phobius"/>
    </source>
</evidence>
<evidence type="ECO:0000256" key="7">
    <source>
        <dbReference type="ARBA" id="ARBA00022737"/>
    </source>
</evidence>
<evidence type="ECO:0000256" key="2">
    <source>
        <dbReference type="ARBA" id="ARBA00004184"/>
    </source>
</evidence>
<evidence type="ECO:0000256" key="8">
    <source>
        <dbReference type="ARBA" id="ARBA00022824"/>
    </source>
</evidence>
<reference evidence="13" key="1">
    <citation type="submission" date="2025-08" db="UniProtKB">
        <authorList>
            <consortium name="Ensembl"/>
        </authorList>
    </citation>
    <scope>IDENTIFICATION</scope>
</reference>
<dbReference type="FunFam" id="2.20.110.10:FF:000001">
    <property type="entry name" value="Junctophilin"/>
    <property type="match status" value="1"/>
</dbReference>
<reference evidence="13" key="2">
    <citation type="submission" date="2025-09" db="UniProtKB">
        <authorList>
            <consortium name="Ensembl"/>
        </authorList>
    </citation>
    <scope>IDENTIFICATION</scope>
</reference>
<dbReference type="Proteomes" id="UP000694388">
    <property type="component" value="Unplaced"/>
</dbReference>
<keyword evidence="6 12" id="KW-0812">Transmembrane</keyword>
<dbReference type="GO" id="GO:0030314">
    <property type="term" value="C:junctional membrane complex"/>
    <property type="evidence" value="ECO:0007669"/>
    <property type="project" value="InterPro"/>
</dbReference>
<name>A0A8C4QHP4_EPTBU</name>
<keyword evidence="9 12" id="KW-1133">Transmembrane helix</keyword>
<evidence type="ECO:0000256" key="1">
    <source>
        <dbReference type="ARBA" id="ARBA00004163"/>
    </source>
</evidence>
<evidence type="ECO:0008006" key="15">
    <source>
        <dbReference type="Google" id="ProtNLM"/>
    </source>
</evidence>
<feature type="region of interest" description="Disordered" evidence="11">
    <location>
        <begin position="243"/>
        <end position="291"/>
    </location>
</feature>
<protein>
    <recommendedName>
        <fullName evidence="15">Junctophilin</fullName>
    </recommendedName>
</protein>
<keyword evidence="7" id="KW-0677">Repeat</keyword>
<feature type="compositionally biased region" description="Basic and acidic residues" evidence="11">
    <location>
        <begin position="460"/>
        <end position="474"/>
    </location>
</feature>
<dbReference type="Pfam" id="PF02493">
    <property type="entry name" value="MORN"/>
    <property type="match status" value="8"/>
</dbReference>
<keyword evidence="8" id="KW-0256">Endoplasmic reticulum</keyword>
<evidence type="ECO:0000256" key="11">
    <source>
        <dbReference type="SAM" id="MobiDB-lite"/>
    </source>
</evidence>
<comment type="similarity">
    <text evidence="4">Belongs to the junctophilin family.</text>
</comment>
<evidence type="ECO:0000313" key="14">
    <source>
        <dbReference type="Proteomes" id="UP000694388"/>
    </source>
</evidence>
<feature type="compositionally biased region" description="Low complexity" evidence="11">
    <location>
        <begin position="246"/>
        <end position="277"/>
    </location>
</feature>
<proteinExistence type="inferred from homology"/>
<evidence type="ECO:0000256" key="4">
    <source>
        <dbReference type="ARBA" id="ARBA00008599"/>
    </source>
</evidence>
<dbReference type="SUPFAM" id="SSF82185">
    <property type="entry name" value="Histone H3 K4-specific methyltransferase SET7/9 N-terminal domain"/>
    <property type="match status" value="2"/>
</dbReference>
<dbReference type="AlphaFoldDB" id="A0A8C4QHP4"/>
<feature type="region of interest" description="Disordered" evidence="11">
    <location>
        <begin position="450"/>
        <end position="500"/>
    </location>
</feature>
<feature type="transmembrane region" description="Helical" evidence="12">
    <location>
        <begin position="699"/>
        <end position="719"/>
    </location>
</feature>
<comment type="subcellular location">
    <subcellularLocation>
        <location evidence="3">Cell membrane</location>
    </subcellularLocation>
    <subcellularLocation>
        <location evidence="2">Endomembrane system</location>
        <topology evidence="2">Peripheral membrane protein</topology>
    </subcellularLocation>
    <subcellularLocation>
        <location evidence="1">Endoplasmic reticulum membrane</location>
        <topology evidence="1">Single-pass type IV membrane protein</topology>
    </subcellularLocation>
</comment>
<keyword evidence="14" id="KW-1185">Reference proteome</keyword>
<evidence type="ECO:0000256" key="6">
    <source>
        <dbReference type="ARBA" id="ARBA00022692"/>
    </source>
</evidence>